<dbReference type="InterPro" id="IPR001807">
    <property type="entry name" value="ClC"/>
</dbReference>
<sequence>MLLGMAAYFTGVVRAPLTAVIISSEATASLWMIVPLFATALIADGVSALVSRERLYHGLAKPFLPAGKTRLCRRIKHPVTRHLRSQNSVGFFRLTRVLTNLAGHRRPG</sequence>
<keyword evidence="6" id="KW-1185">Reference proteome</keyword>
<accession>A0ABQ3LSD1</accession>
<proteinExistence type="predicted"/>
<keyword evidence="4" id="KW-0472">Membrane</keyword>
<dbReference type="EMBL" id="BNAQ01000008">
    <property type="protein sequence ID" value="GHH24908.1"/>
    <property type="molecule type" value="Genomic_DNA"/>
</dbReference>
<protein>
    <recommendedName>
        <fullName evidence="7">Chloride channel protein</fullName>
    </recommendedName>
</protein>
<evidence type="ECO:0000313" key="6">
    <source>
        <dbReference type="Proteomes" id="UP000652430"/>
    </source>
</evidence>
<dbReference type="Proteomes" id="UP000652430">
    <property type="component" value="Unassembled WGS sequence"/>
</dbReference>
<organism evidence="5 6">
    <name type="scientific">Sphingomonas glacialis</name>
    <dbReference type="NCBI Taxonomy" id="658225"/>
    <lineage>
        <taxon>Bacteria</taxon>
        <taxon>Pseudomonadati</taxon>
        <taxon>Pseudomonadota</taxon>
        <taxon>Alphaproteobacteria</taxon>
        <taxon>Sphingomonadales</taxon>
        <taxon>Sphingomonadaceae</taxon>
        <taxon>Sphingomonas</taxon>
    </lineage>
</organism>
<dbReference type="Pfam" id="PF00654">
    <property type="entry name" value="Voltage_CLC"/>
    <property type="match status" value="1"/>
</dbReference>
<evidence type="ECO:0000256" key="2">
    <source>
        <dbReference type="ARBA" id="ARBA00022692"/>
    </source>
</evidence>
<keyword evidence="2" id="KW-0812">Transmembrane</keyword>
<evidence type="ECO:0000256" key="1">
    <source>
        <dbReference type="ARBA" id="ARBA00004141"/>
    </source>
</evidence>
<dbReference type="SUPFAM" id="SSF81340">
    <property type="entry name" value="Clc chloride channel"/>
    <property type="match status" value="1"/>
</dbReference>
<keyword evidence="3" id="KW-1133">Transmembrane helix</keyword>
<evidence type="ECO:0000313" key="5">
    <source>
        <dbReference type="EMBL" id="GHH24908.1"/>
    </source>
</evidence>
<dbReference type="InterPro" id="IPR014743">
    <property type="entry name" value="Cl-channel_core"/>
</dbReference>
<gene>
    <name evidence="5" type="ORF">GCM10008023_37450</name>
</gene>
<name>A0ABQ3LSD1_9SPHN</name>
<evidence type="ECO:0000256" key="4">
    <source>
        <dbReference type="ARBA" id="ARBA00023136"/>
    </source>
</evidence>
<dbReference type="Gene3D" id="1.10.3080.10">
    <property type="entry name" value="Clc chloride channel"/>
    <property type="match status" value="1"/>
</dbReference>
<reference evidence="6" key="1">
    <citation type="journal article" date="2019" name="Int. J. Syst. Evol. Microbiol.">
        <title>The Global Catalogue of Microorganisms (GCM) 10K type strain sequencing project: providing services to taxonomists for standard genome sequencing and annotation.</title>
        <authorList>
            <consortium name="The Broad Institute Genomics Platform"/>
            <consortium name="The Broad Institute Genome Sequencing Center for Infectious Disease"/>
            <person name="Wu L."/>
            <person name="Ma J."/>
        </authorList>
    </citation>
    <scope>NUCLEOTIDE SEQUENCE [LARGE SCALE GENOMIC DNA]</scope>
    <source>
        <strain evidence="6">CGMCC 1.8957</strain>
    </source>
</reference>
<evidence type="ECO:0000256" key="3">
    <source>
        <dbReference type="ARBA" id="ARBA00022989"/>
    </source>
</evidence>
<comment type="caution">
    <text evidence="5">The sequence shown here is derived from an EMBL/GenBank/DDBJ whole genome shotgun (WGS) entry which is preliminary data.</text>
</comment>
<evidence type="ECO:0008006" key="7">
    <source>
        <dbReference type="Google" id="ProtNLM"/>
    </source>
</evidence>
<comment type="subcellular location">
    <subcellularLocation>
        <location evidence="1">Membrane</location>
        <topology evidence="1">Multi-pass membrane protein</topology>
    </subcellularLocation>
</comment>